<dbReference type="Proteomes" id="UP000054266">
    <property type="component" value="Unassembled WGS sequence"/>
</dbReference>
<proteinExistence type="predicted"/>
<dbReference type="AlphaFoldDB" id="A0A0D2FTV9"/>
<dbReference type="CDD" id="cd14688">
    <property type="entry name" value="bZIP_YAP"/>
    <property type="match status" value="1"/>
</dbReference>
<organism evidence="1 2">
    <name type="scientific">Phialophora macrospora</name>
    <dbReference type="NCBI Taxonomy" id="1851006"/>
    <lineage>
        <taxon>Eukaryota</taxon>
        <taxon>Fungi</taxon>
        <taxon>Dikarya</taxon>
        <taxon>Ascomycota</taxon>
        <taxon>Pezizomycotina</taxon>
        <taxon>Eurotiomycetes</taxon>
        <taxon>Chaetothyriomycetidae</taxon>
        <taxon>Chaetothyriales</taxon>
        <taxon>Herpotrichiellaceae</taxon>
        <taxon>Phialophora</taxon>
    </lineage>
</organism>
<dbReference type="PANTHER" id="PTHR37540:SF5">
    <property type="entry name" value="TRANSCRIPTION FACTOR DOMAIN-CONTAINING PROTEIN"/>
    <property type="match status" value="1"/>
</dbReference>
<dbReference type="HOGENOM" id="CLU_015771_4_1_1"/>
<evidence type="ECO:0000313" key="2">
    <source>
        <dbReference type="Proteomes" id="UP000054266"/>
    </source>
</evidence>
<name>A0A0D2FTV9_9EURO</name>
<reference evidence="1 2" key="1">
    <citation type="submission" date="2015-01" db="EMBL/GenBank/DDBJ databases">
        <title>The Genome Sequence of Capronia semiimmersa CBS27337.</title>
        <authorList>
            <consortium name="The Broad Institute Genomics Platform"/>
            <person name="Cuomo C."/>
            <person name="de Hoog S."/>
            <person name="Gorbushina A."/>
            <person name="Stielow B."/>
            <person name="Teixiera M."/>
            <person name="Abouelleil A."/>
            <person name="Chapman S.B."/>
            <person name="Priest M."/>
            <person name="Young S.K."/>
            <person name="Wortman J."/>
            <person name="Nusbaum C."/>
            <person name="Birren B."/>
        </authorList>
    </citation>
    <scope>NUCLEOTIDE SEQUENCE [LARGE SCALE GENOMIC DNA]</scope>
    <source>
        <strain evidence="1 2">CBS 27337</strain>
    </source>
</reference>
<evidence type="ECO:0000313" key="1">
    <source>
        <dbReference type="EMBL" id="KIW69965.1"/>
    </source>
</evidence>
<sequence>MDIPTLSVNFDRVEEDWTGLSDQQKRRTLQNRINQRKHRTRKLHARLAVLLPDRQGTAKPRGPVESGGVRIVWDISPARSVFLNTGLSLMEWDLLLYAKDALWPKPCNTSPWRDTDKYMAPQVPIGLVCWHIPENSILRHSILLATSIDLESLSGQDYTTLRLRHANATIKQVRLGIEAYGRQNADSNAESTRSKSLMGREELLFAIMALAKQSRSTSITPLPDTFGLFKPSFPLGLQFLNLWGQGESHQMHHQALKSLVRTRRDLARMEFSTPGFGEVVAQFDLLESAKTLAVPSIEAFPTEFGLARKDVFSSGDDPEPHGKFPQFLRRGSNLGRLLDVLSDIRFYCAWCHILQDRLQLDPIAVERHPRLSIAGLAALRDSIEHRLLSYKFIDNSVEEQLCWTVTLVFTHCVVYPLPNRKPSDTLLDRLRALIRTLDMAARDQEDIVFMTWMSTVAAMACHDSDETRQRLFLETLRTCVDRLAISSWAQMKFFLTGFLWLDRACDTGGLEIWRRLVTLGSVSEAYSDTHHSNFDLNG</sequence>
<accession>A0A0D2FTV9</accession>
<dbReference type="EMBL" id="KN846957">
    <property type="protein sequence ID" value="KIW69965.1"/>
    <property type="molecule type" value="Genomic_DNA"/>
</dbReference>
<gene>
    <name evidence="1" type="ORF">PV04_02277</name>
</gene>
<protein>
    <submittedName>
        <fullName evidence="1">Uncharacterized protein</fullName>
    </submittedName>
</protein>
<dbReference type="PANTHER" id="PTHR37540">
    <property type="entry name" value="TRANSCRIPTION FACTOR (ACR-2), PUTATIVE-RELATED-RELATED"/>
    <property type="match status" value="1"/>
</dbReference>
<dbReference type="STRING" id="5601.A0A0D2FTV9"/>
<keyword evidence="2" id="KW-1185">Reference proteome</keyword>